<evidence type="ECO:0000313" key="2">
    <source>
        <dbReference type="Proteomes" id="UP000238426"/>
    </source>
</evidence>
<name>A0A2T1N8F3_9FLAO</name>
<reference evidence="1 2" key="1">
    <citation type="submission" date="2018-03" db="EMBL/GenBank/DDBJ databases">
        <title>Mesoflavibacter sp. HG37 and Mesoflavibacter sp. HG96 sp.nov., two marine bacteria isolated from seawater of Western Pacific Ocean.</title>
        <authorList>
            <person name="Cheng H."/>
            <person name="Wu Y.-H."/>
            <person name="Guo L.-L."/>
            <person name="Xu X.-W."/>
        </authorList>
    </citation>
    <scope>NUCLEOTIDE SEQUENCE [LARGE SCALE GENOMIC DNA]</scope>
    <source>
        <strain evidence="1 2">KCTC 32269</strain>
    </source>
</reference>
<dbReference type="EMBL" id="PXOQ01000009">
    <property type="protein sequence ID" value="PSG88155.1"/>
    <property type="molecule type" value="Genomic_DNA"/>
</dbReference>
<keyword evidence="2" id="KW-1185">Reference proteome</keyword>
<proteinExistence type="predicted"/>
<dbReference type="AlphaFoldDB" id="A0A2T1N8F3"/>
<gene>
    <name evidence="1" type="ORF">C7H52_07570</name>
</gene>
<organism evidence="1 2">
    <name type="scientific">Aurantibacter aestuarii</name>
    <dbReference type="NCBI Taxonomy" id="1266046"/>
    <lineage>
        <taxon>Bacteria</taxon>
        <taxon>Pseudomonadati</taxon>
        <taxon>Bacteroidota</taxon>
        <taxon>Flavobacteriia</taxon>
        <taxon>Flavobacteriales</taxon>
        <taxon>Flavobacteriaceae</taxon>
        <taxon>Aurantibacter</taxon>
    </lineage>
</organism>
<comment type="caution">
    <text evidence="1">The sequence shown here is derived from an EMBL/GenBank/DDBJ whole genome shotgun (WGS) entry which is preliminary data.</text>
</comment>
<accession>A0A2T1N8F3</accession>
<dbReference type="Proteomes" id="UP000238426">
    <property type="component" value="Unassembled WGS sequence"/>
</dbReference>
<evidence type="ECO:0000313" key="1">
    <source>
        <dbReference type="EMBL" id="PSG88155.1"/>
    </source>
</evidence>
<sequence>MNFSPVIAQEIEILKKSDSIPIIKEKGLVYINEKTDLTDFHFIAKLKITSNDFNELLTGLQKSANKLSANAFKYIEKENLENRTSIIIDLYAANQELIEHNKNNNSTNIIYFFGNDKKTQKFKIDNKKIELQPNEIYQFELPKNKEVKINKGGFAGMTVFHQWSEGQPTIFYAFGSGNLTGYGNGNDFIGLKISSGSIIQIKSDFAYLLINLKN</sequence>
<protein>
    <submittedName>
        <fullName evidence="1">Uncharacterized protein</fullName>
    </submittedName>
</protein>